<dbReference type="EMBL" id="RHFK02000021">
    <property type="protein sequence ID" value="TWW57167.1"/>
    <property type="molecule type" value="Genomic_DNA"/>
</dbReference>
<protein>
    <submittedName>
        <fullName evidence="2">Uncharacterized protein</fullName>
    </submittedName>
</protein>
<dbReference type="AlphaFoldDB" id="A0A5C6MUX8"/>
<reference evidence="2 3" key="1">
    <citation type="submission" date="2019-04" db="EMBL/GenBank/DDBJ databases">
        <title>Chromosome genome assembly for Takifugu flavidus.</title>
        <authorList>
            <person name="Xiao S."/>
        </authorList>
    </citation>
    <scope>NUCLEOTIDE SEQUENCE [LARGE SCALE GENOMIC DNA]</scope>
    <source>
        <strain evidence="2">HTHZ2018</strain>
        <tissue evidence="2">Muscle</tissue>
    </source>
</reference>
<dbReference type="Proteomes" id="UP000324091">
    <property type="component" value="Chromosome 8"/>
</dbReference>
<sequence>MRVMGCSLAEEEEEEEEEPQQTFSTRRAELERESRDTTGPRFRDPHGRCPAGDNMRYVLLQLNIITAEARLRTSPPKLSSFHGNLLMI</sequence>
<comment type="caution">
    <text evidence="2">The sequence shown here is derived from an EMBL/GenBank/DDBJ whole genome shotgun (WGS) entry which is preliminary data.</text>
</comment>
<evidence type="ECO:0000313" key="2">
    <source>
        <dbReference type="EMBL" id="TWW57167.1"/>
    </source>
</evidence>
<keyword evidence="3" id="KW-1185">Reference proteome</keyword>
<evidence type="ECO:0000256" key="1">
    <source>
        <dbReference type="SAM" id="MobiDB-lite"/>
    </source>
</evidence>
<feature type="region of interest" description="Disordered" evidence="1">
    <location>
        <begin position="1"/>
        <end position="51"/>
    </location>
</feature>
<proteinExistence type="predicted"/>
<feature type="compositionally biased region" description="Acidic residues" evidence="1">
    <location>
        <begin position="9"/>
        <end position="19"/>
    </location>
</feature>
<accession>A0A5C6MUX8</accession>
<gene>
    <name evidence="2" type="ORF">D4764_08G0011540</name>
</gene>
<evidence type="ECO:0000313" key="3">
    <source>
        <dbReference type="Proteomes" id="UP000324091"/>
    </source>
</evidence>
<feature type="compositionally biased region" description="Basic and acidic residues" evidence="1">
    <location>
        <begin position="26"/>
        <end position="47"/>
    </location>
</feature>
<organism evidence="2 3">
    <name type="scientific">Takifugu flavidus</name>
    <name type="common">sansaifugu</name>
    <dbReference type="NCBI Taxonomy" id="433684"/>
    <lineage>
        <taxon>Eukaryota</taxon>
        <taxon>Metazoa</taxon>
        <taxon>Chordata</taxon>
        <taxon>Craniata</taxon>
        <taxon>Vertebrata</taxon>
        <taxon>Euteleostomi</taxon>
        <taxon>Actinopterygii</taxon>
        <taxon>Neopterygii</taxon>
        <taxon>Teleostei</taxon>
        <taxon>Neoteleostei</taxon>
        <taxon>Acanthomorphata</taxon>
        <taxon>Eupercaria</taxon>
        <taxon>Tetraodontiformes</taxon>
        <taxon>Tetradontoidea</taxon>
        <taxon>Tetraodontidae</taxon>
        <taxon>Takifugu</taxon>
    </lineage>
</organism>
<name>A0A5C6MUX8_9TELE</name>